<sequence length="247" mass="27835">MLRGLPGQGLLPEAIEHCRATSARLCAERSMPALPGLTERSGPEQLLHLDGEDPRGPGLAPGADLHLSCFVAARKKRRRLNILEDQQLRPCEFKMDPEDLEDDAPRRKNKAKSKAYGIGGLRKRQEAALLEDRDKPYVCDICGKRYKNRPGLSYHYTHTHLAEEEGEEGAERHTLPFHRKSNHKQFYKELNWVPENHAEKHTGKLAPRRPAALRISSPVQIVGSGAPILFAVHREHDSCKSHRVAVH</sequence>
<keyword evidence="2" id="KW-1185">Reference proteome</keyword>
<dbReference type="Proteomes" id="UP000827872">
    <property type="component" value="Linkage Group LG04"/>
</dbReference>
<name>A0ACB8FGD2_9SAUR</name>
<comment type="caution">
    <text evidence="1">The sequence shown here is derived from an EMBL/GenBank/DDBJ whole genome shotgun (WGS) entry which is preliminary data.</text>
</comment>
<accession>A0ACB8FGD2</accession>
<evidence type="ECO:0000313" key="2">
    <source>
        <dbReference type="Proteomes" id="UP000827872"/>
    </source>
</evidence>
<reference evidence="1" key="1">
    <citation type="submission" date="2021-08" db="EMBL/GenBank/DDBJ databases">
        <title>The first chromosome-level gecko genome reveals the dynamic sex chromosomes of Neotropical dwarf geckos (Sphaerodactylidae: Sphaerodactylus).</title>
        <authorList>
            <person name="Pinto B.J."/>
            <person name="Keating S.E."/>
            <person name="Gamble T."/>
        </authorList>
    </citation>
    <scope>NUCLEOTIDE SEQUENCE</scope>
    <source>
        <strain evidence="1">TG3544</strain>
    </source>
</reference>
<gene>
    <name evidence="1" type="ORF">K3G42_000829</name>
</gene>
<organism evidence="1 2">
    <name type="scientific">Sphaerodactylus townsendi</name>
    <dbReference type="NCBI Taxonomy" id="933632"/>
    <lineage>
        <taxon>Eukaryota</taxon>
        <taxon>Metazoa</taxon>
        <taxon>Chordata</taxon>
        <taxon>Craniata</taxon>
        <taxon>Vertebrata</taxon>
        <taxon>Euteleostomi</taxon>
        <taxon>Lepidosauria</taxon>
        <taxon>Squamata</taxon>
        <taxon>Bifurcata</taxon>
        <taxon>Gekkota</taxon>
        <taxon>Sphaerodactylidae</taxon>
        <taxon>Sphaerodactylus</taxon>
    </lineage>
</organism>
<evidence type="ECO:0000313" key="1">
    <source>
        <dbReference type="EMBL" id="KAH8003955.1"/>
    </source>
</evidence>
<proteinExistence type="predicted"/>
<dbReference type="EMBL" id="CM037617">
    <property type="protein sequence ID" value="KAH8003955.1"/>
    <property type="molecule type" value="Genomic_DNA"/>
</dbReference>
<protein>
    <submittedName>
        <fullName evidence="1">Uncharacterized protein</fullName>
    </submittedName>
</protein>